<dbReference type="PANTHER" id="PTHR47336:SF2">
    <property type="entry name" value="TRANSCRIPTION FACTOR HMS1-RELATED"/>
    <property type="match status" value="1"/>
</dbReference>
<feature type="compositionally biased region" description="Low complexity" evidence="2">
    <location>
        <begin position="212"/>
        <end position="226"/>
    </location>
</feature>
<accession>A0A1L7XP20</accession>
<feature type="compositionally biased region" description="Basic and acidic residues" evidence="2">
    <location>
        <begin position="131"/>
        <end position="147"/>
    </location>
</feature>
<protein>
    <recommendedName>
        <fullName evidence="3">BHLH domain-containing protein</fullName>
    </recommendedName>
</protein>
<dbReference type="SMART" id="SM00353">
    <property type="entry name" value="HLH"/>
    <property type="match status" value="1"/>
</dbReference>
<dbReference type="InterPro" id="IPR052099">
    <property type="entry name" value="Regulatory_TF_Diverse"/>
</dbReference>
<dbReference type="Pfam" id="PF00010">
    <property type="entry name" value="HLH"/>
    <property type="match status" value="1"/>
</dbReference>
<dbReference type="GO" id="GO:0046983">
    <property type="term" value="F:protein dimerization activity"/>
    <property type="evidence" value="ECO:0007669"/>
    <property type="project" value="InterPro"/>
</dbReference>
<dbReference type="InterPro" id="IPR036638">
    <property type="entry name" value="HLH_DNA-bd_sf"/>
</dbReference>
<gene>
    <name evidence="4" type="ORF">PAC_16680</name>
</gene>
<dbReference type="OrthoDB" id="3542681at2759"/>
<dbReference type="Proteomes" id="UP000184330">
    <property type="component" value="Unassembled WGS sequence"/>
</dbReference>
<dbReference type="Gene3D" id="4.10.280.10">
    <property type="entry name" value="Helix-loop-helix DNA-binding domain"/>
    <property type="match status" value="1"/>
</dbReference>
<reference evidence="4 5" key="1">
    <citation type="submission" date="2016-03" db="EMBL/GenBank/DDBJ databases">
        <authorList>
            <person name="Ploux O."/>
        </authorList>
    </citation>
    <scope>NUCLEOTIDE SEQUENCE [LARGE SCALE GENOMIC DNA]</scope>
    <source>
        <strain evidence="4 5">UAMH 11012</strain>
    </source>
</reference>
<keyword evidence="5" id="KW-1185">Reference proteome</keyword>
<feature type="compositionally biased region" description="Low complexity" evidence="2">
    <location>
        <begin position="181"/>
        <end position="194"/>
    </location>
</feature>
<feature type="coiled-coil region" evidence="1">
    <location>
        <begin position="317"/>
        <end position="351"/>
    </location>
</feature>
<evidence type="ECO:0000256" key="2">
    <source>
        <dbReference type="SAM" id="MobiDB-lite"/>
    </source>
</evidence>
<evidence type="ECO:0000313" key="4">
    <source>
        <dbReference type="EMBL" id="CZR66779.1"/>
    </source>
</evidence>
<sequence length="361" mass="39852">MSFNENNGPATRVQQYPYPSPLLSNLSLTPEFKEPSDWISPPTTWTPNDSPFTDLESLPSSATGSDEIYQDLTWDPFEQSFATVQNSINSGTFAARNPFLGAAPTAYQNSYSVAQTNDNSYASLSSIDESTHFDYGENEDPTPRPDLRTSPFPSPGLVMAVQPQFQPETRPRLPAWGQPRSRGSSISTSNSTGNRSHKRRKSADQPTARLRSTSSSTYRPETSSSTGAGRFSTVESGREGGTKTRSNHNQVEKQYRNRLNSQFEMLLSILPREDGAPPSLPPGYPGGPGYEHINDDAGRGDGPEGDAARKVSKAEVLVLAKKYIRRLERESRELEEENLELRGRVEELKRVWVEGGGVCMP</sequence>
<evidence type="ECO:0000259" key="3">
    <source>
        <dbReference type="PROSITE" id="PS50888"/>
    </source>
</evidence>
<dbReference type="InterPro" id="IPR011598">
    <property type="entry name" value="bHLH_dom"/>
</dbReference>
<dbReference type="AlphaFoldDB" id="A0A1L7XP20"/>
<dbReference type="PANTHER" id="PTHR47336">
    <property type="entry name" value="TRANSCRIPTION FACTOR HMS1-RELATED"/>
    <property type="match status" value="1"/>
</dbReference>
<dbReference type="STRING" id="576137.A0A1L7XP20"/>
<dbReference type="SUPFAM" id="SSF47459">
    <property type="entry name" value="HLH, helix-loop-helix DNA-binding domain"/>
    <property type="match status" value="1"/>
</dbReference>
<keyword evidence="1" id="KW-0175">Coiled coil</keyword>
<evidence type="ECO:0000313" key="5">
    <source>
        <dbReference type="Proteomes" id="UP000184330"/>
    </source>
</evidence>
<proteinExistence type="predicted"/>
<feature type="region of interest" description="Disordered" evidence="2">
    <location>
        <begin position="131"/>
        <end position="251"/>
    </location>
</feature>
<organism evidence="4 5">
    <name type="scientific">Phialocephala subalpina</name>
    <dbReference type="NCBI Taxonomy" id="576137"/>
    <lineage>
        <taxon>Eukaryota</taxon>
        <taxon>Fungi</taxon>
        <taxon>Dikarya</taxon>
        <taxon>Ascomycota</taxon>
        <taxon>Pezizomycotina</taxon>
        <taxon>Leotiomycetes</taxon>
        <taxon>Helotiales</taxon>
        <taxon>Mollisiaceae</taxon>
        <taxon>Phialocephala</taxon>
        <taxon>Phialocephala fortinii species complex</taxon>
    </lineage>
</organism>
<feature type="domain" description="BHLH" evidence="3">
    <location>
        <begin position="243"/>
        <end position="327"/>
    </location>
</feature>
<dbReference type="PROSITE" id="PS50888">
    <property type="entry name" value="BHLH"/>
    <property type="match status" value="1"/>
</dbReference>
<dbReference type="EMBL" id="FJOG01000039">
    <property type="protein sequence ID" value="CZR66779.1"/>
    <property type="molecule type" value="Genomic_DNA"/>
</dbReference>
<name>A0A1L7XP20_9HELO</name>
<evidence type="ECO:0000256" key="1">
    <source>
        <dbReference type="SAM" id="Coils"/>
    </source>
</evidence>